<dbReference type="GO" id="GO:0016874">
    <property type="term" value="F:ligase activity"/>
    <property type="evidence" value="ECO:0007669"/>
    <property type="project" value="UniProtKB-KW"/>
</dbReference>
<dbReference type="RefSeq" id="WP_229430802.1">
    <property type="nucleotide sequence ID" value="NZ_JAJHPV010000004.1"/>
</dbReference>
<evidence type="ECO:0000256" key="1">
    <source>
        <dbReference type="ARBA" id="ARBA00022679"/>
    </source>
</evidence>
<dbReference type="Gene3D" id="1.20.120.1510">
    <property type="match status" value="1"/>
</dbReference>
<keyword evidence="10" id="KW-0436">Ligase</keyword>
<organism evidence="10 11">
    <name type="scientific">Massilia agrisoli</name>
    <dbReference type="NCBI Taxonomy" id="2892444"/>
    <lineage>
        <taxon>Bacteria</taxon>
        <taxon>Pseudomonadati</taxon>
        <taxon>Pseudomonadota</taxon>
        <taxon>Betaproteobacteria</taxon>
        <taxon>Burkholderiales</taxon>
        <taxon>Oxalobacteraceae</taxon>
        <taxon>Telluria group</taxon>
        <taxon>Massilia</taxon>
    </lineage>
</organism>
<dbReference type="InterPro" id="IPR023057">
    <property type="entry name" value="GlnE"/>
</dbReference>
<dbReference type="Pfam" id="PF08335">
    <property type="entry name" value="GlnD_UR_UTase"/>
    <property type="match status" value="2"/>
</dbReference>
<comment type="cofactor">
    <cofactor evidence="7">
        <name>Mg(2+)</name>
        <dbReference type="ChEBI" id="CHEBI:18420"/>
    </cofactor>
</comment>
<keyword evidence="3 7" id="KW-0547">Nucleotide-binding</keyword>
<keyword evidence="4 7" id="KW-0067">ATP-binding</keyword>
<feature type="domain" description="Glutamate-ammonia ligase adenylyltransferase repeated" evidence="8">
    <location>
        <begin position="56"/>
        <end position="241"/>
    </location>
</feature>
<dbReference type="SUPFAM" id="SSF81301">
    <property type="entry name" value="Nucleotidyltransferase"/>
    <property type="match status" value="2"/>
</dbReference>
<evidence type="ECO:0000256" key="3">
    <source>
        <dbReference type="ARBA" id="ARBA00022741"/>
    </source>
</evidence>
<evidence type="ECO:0000256" key="2">
    <source>
        <dbReference type="ARBA" id="ARBA00022695"/>
    </source>
</evidence>
<dbReference type="PANTHER" id="PTHR30621">
    <property type="entry name" value="GLUTAMINE SYNTHETASE ADENYLYLTRANSFERASE"/>
    <property type="match status" value="1"/>
</dbReference>
<keyword evidence="1 7" id="KW-0808">Transferase</keyword>
<proteinExistence type="inferred from homology"/>
<keyword evidence="6 7" id="KW-0511">Multifunctional enzyme</keyword>
<dbReference type="GO" id="GO:0047388">
    <property type="term" value="F:[glutamine synthetase]-adenylyl-L-tyrosine phosphorylase activity"/>
    <property type="evidence" value="ECO:0007669"/>
    <property type="project" value="UniProtKB-EC"/>
</dbReference>
<evidence type="ECO:0000259" key="8">
    <source>
        <dbReference type="Pfam" id="PF03710"/>
    </source>
</evidence>
<dbReference type="PANTHER" id="PTHR30621:SF0">
    <property type="entry name" value="BIFUNCTIONAL GLUTAMINE SYNTHETASE ADENYLYLTRANSFERASE_ADENYLYL-REMOVING ENZYME"/>
    <property type="match status" value="1"/>
</dbReference>
<dbReference type="Proteomes" id="UP001198701">
    <property type="component" value="Unassembled WGS sequence"/>
</dbReference>
<feature type="region of interest" description="Adenylyl removase" evidence="7">
    <location>
        <begin position="1"/>
        <end position="416"/>
    </location>
</feature>
<feature type="domain" description="PII-uridylyltransferase/Glutamine-synthetase adenylyltransferase" evidence="9">
    <location>
        <begin position="787"/>
        <end position="881"/>
    </location>
</feature>
<dbReference type="InterPro" id="IPR005190">
    <property type="entry name" value="GlnE_rpt_dom"/>
</dbReference>
<feature type="domain" description="PII-uridylyltransferase/Glutamine-synthetase adenylyltransferase" evidence="9">
    <location>
        <begin position="268"/>
        <end position="412"/>
    </location>
</feature>
<dbReference type="Gene3D" id="3.30.460.10">
    <property type="entry name" value="Beta Polymerase, domain 2"/>
    <property type="match status" value="2"/>
</dbReference>
<dbReference type="CDD" id="cd05401">
    <property type="entry name" value="NT_GlnE_GlnD_like"/>
    <property type="match status" value="2"/>
</dbReference>
<evidence type="ECO:0000256" key="7">
    <source>
        <dbReference type="HAMAP-Rule" id="MF_00802"/>
    </source>
</evidence>
<dbReference type="GO" id="GO:0008882">
    <property type="term" value="F:[glutamate-ammonia-ligase] adenylyltransferase activity"/>
    <property type="evidence" value="ECO:0007669"/>
    <property type="project" value="UniProtKB-EC"/>
</dbReference>
<dbReference type="EC" id="2.7.7.89" evidence="7"/>
<evidence type="ECO:0000313" key="10">
    <source>
        <dbReference type="EMBL" id="MCC6069874.1"/>
    </source>
</evidence>
<evidence type="ECO:0000256" key="6">
    <source>
        <dbReference type="ARBA" id="ARBA00023268"/>
    </source>
</evidence>
<name>A0ABS8IRI6_9BURK</name>
<keyword evidence="5 7" id="KW-0460">Magnesium</keyword>
<evidence type="ECO:0000313" key="11">
    <source>
        <dbReference type="Proteomes" id="UP001198701"/>
    </source>
</evidence>
<dbReference type="Gene3D" id="1.20.120.330">
    <property type="entry name" value="Nucleotidyltransferases domain 2"/>
    <property type="match status" value="2"/>
</dbReference>
<dbReference type="InterPro" id="IPR013546">
    <property type="entry name" value="PII_UdlTrfase/GS_AdlTrfase"/>
</dbReference>
<comment type="function">
    <text evidence="7">Involved in the regulation of glutamine synthetase GlnA, a key enzyme in the process to assimilate ammonia. When cellular nitrogen levels are high, the C-terminal adenylyl transferase (AT) inactivates GlnA by covalent transfer of an adenylyl group from ATP to specific tyrosine residue of GlnA, thus reducing its activity. Conversely, when nitrogen levels are low, the N-terminal adenylyl removase (AR) activates GlnA by removing the adenylyl group by phosphorolysis, increasing its activity. The regulatory region of GlnE binds the signal transduction protein PII (GlnB) which indicates the nitrogen status of the cell.</text>
</comment>
<dbReference type="SUPFAM" id="SSF81593">
    <property type="entry name" value="Nucleotidyltransferase substrate binding subunit/domain"/>
    <property type="match status" value="2"/>
</dbReference>
<keyword evidence="11" id="KW-1185">Reference proteome</keyword>
<accession>A0ABS8IRI6</accession>
<reference evidence="10 11" key="1">
    <citation type="submission" date="2021-11" db="EMBL/GenBank/DDBJ databases">
        <authorList>
            <person name="Huq M.A."/>
        </authorList>
    </citation>
    <scope>NUCLEOTIDE SEQUENCE [LARGE SCALE GENOMIC DNA]</scope>
    <source>
        <strain evidence="10 11">MAHUQ-52</strain>
    </source>
</reference>
<dbReference type="EMBL" id="JAJHPV010000004">
    <property type="protein sequence ID" value="MCC6069874.1"/>
    <property type="molecule type" value="Genomic_DNA"/>
</dbReference>
<feature type="region of interest" description="Adenylyl transferase" evidence="7">
    <location>
        <begin position="427"/>
        <end position="905"/>
    </location>
</feature>
<evidence type="ECO:0000259" key="9">
    <source>
        <dbReference type="Pfam" id="PF08335"/>
    </source>
</evidence>
<comment type="catalytic activity">
    <reaction evidence="7">
        <text>[glutamine synthetase]-L-tyrosine + ATP = [glutamine synthetase]-O(4)-(5'-adenylyl)-L-tyrosine + diphosphate</text>
        <dbReference type="Rhea" id="RHEA:18589"/>
        <dbReference type="Rhea" id="RHEA-COMP:10660"/>
        <dbReference type="Rhea" id="RHEA-COMP:10661"/>
        <dbReference type="ChEBI" id="CHEBI:30616"/>
        <dbReference type="ChEBI" id="CHEBI:33019"/>
        <dbReference type="ChEBI" id="CHEBI:46858"/>
        <dbReference type="ChEBI" id="CHEBI:83624"/>
        <dbReference type="EC" id="2.7.7.42"/>
    </reaction>
</comment>
<comment type="catalytic activity">
    <reaction evidence="7">
        <text>[glutamine synthetase]-O(4)-(5'-adenylyl)-L-tyrosine + phosphate = [glutamine synthetase]-L-tyrosine + ADP</text>
        <dbReference type="Rhea" id="RHEA:43716"/>
        <dbReference type="Rhea" id="RHEA-COMP:10660"/>
        <dbReference type="Rhea" id="RHEA-COMP:10661"/>
        <dbReference type="ChEBI" id="CHEBI:43474"/>
        <dbReference type="ChEBI" id="CHEBI:46858"/>
        <dbReference type="ChEBI" id="CHEBI:83624"/>
        <dbReference type="ChEBI" id="CHEBI:456216"/>
        <dbReference type="EC" id="2.7.7.89"/>
    </reaction>
</comment>
<dbReference type="HAMAP" id="MF_00802">
    <property type="entry name" value="GlnE"/>
    <property type="match status" value="1"/>
</dbReference>
<gene>
    <name evidence="7 10" type="primary">glnE</name>
    <name evidence="10" type="ORF">LMJ30_02730</name>
</gene>
<comment type="similarity">
    <text evidence="7">Belongs to the GlnE family.</text>
</comment>
<dbReference type="InterPro" id="IPR043519">
    <property type="entry name" value="NT_sf"/>
</dbReference>
<dbReference type="EC" id="2.7.7.42" evidence="7"/>
<evidence type="ECO:0000256" key="4">
    <source>
        <dbReference type="ARBA" id="ARBA00022840"/>
    </source>
</evidence>
<comment type="caution">
    <text evidence="10">The sequence shown here is derived from an EMBL/GenBank/DDBJ whole genome shotgun (WGS) entry which is preliminary data.</text>
</comment>
<dbReference type="Pfam" id="PF03710">
    <property type="entry name" value="GlnE"/>
    <property type="match status" value="2"/>
</dbReference>
<protein>
    <recommendedName>
        <fullName evidence="7">Bifunctional glutamine synthetase adenylyltransferase/adenylyl-removing enzyme</fullName>
    </recommendedName>
    <alternativeName>
        <fullName evidence="7">ATP:glutamine synthetase adenylyltransferase</fullName>
    </alternativeName>
    <alternativeName>
        <fullName evidence="7">ATase</fullName>
    </alternativeName>
    <domain>
        <recommendedName>
            <fullName evidence="7">Glutamine synthetase adenylyl-L-tyrosine phosphorylase</fullName>
            <ecNumber evidence="7">2.7.7.89</ecNumber>
        </recommendedName>
        <alternativeName>
            <fullName evidence="7">Adenylyl removase</fullName>
            <shortName evidence="7">AR</shortName>
            <shortName evidence="7">AT-N</shortName>
        </alternativeName>
    </domain>
    <domain>
        <recommendedName>
            <fullName evidence="7">Glutamine synthetase adenylyl transferase</fullName>
            <ecNumber evidence="7">2.7.7.42</ecNumber>
        </recommendedName>
        <alternativeName>
            <fullName evidence="7">Adenylyl transferase</fullName>
            <shortName evidence="7">AT</shortName>
            <shortName evidence="7">AT-C</shortName>
        </alternativeName>
    </domain>
</protein>
<feature type="domain" description="Glutamate-ammonia ligase adenylyltransferase repeated" evidence="8">
    <location>
        <begin position="529"/>
        <end position="763"/>
    </location>
</feature>
<sequence>MSNPSLVSESRFYQRWIAADPGRSARIGEIIGQPLCRLDLDQQLAIELAAGIPLPRAMRRLRNLLVCGLIQRDLEGQADLAEVVETMTALADFAIRTHLDAIMQEMVASHGQPVGHESGRPQQMMVLAMGKQGGGELNVSSDIDLIFVYPEDGETALTLPDQRQLSNHEFFNRLGKKLIAAISEIIEDGYTFRVDMALRPNGASGALVASLNMVEEYLIVQGREWERYAWVKARAVTGAQEDIDALDAVVRPFVYRRYLDFGVIDAIRNMHAQIRAEVNRQERLHPDRSNNVKLGRGGIREIEFLAQVFQLIRGGRDATLRDRSTRATLRMLADKELMAADTAARLLGSYNFLRNLEHRLQYLDDAQTHTLPARDEDRAAVARMMRLPDVATLLERLDEHRAFVASQFDAIFSDKSDDAAEPAHEPIDLESLESVEARLATLGFDDPAQDARRLVNTWKSPRVQAMADSSRTRMLALVTAALPLVANAAIEAGSGSAGATLGRLLDFFDAIARRSAYLSLLTEYPHTLKRVVDMMHASGWAATFLTSHPVLLDELLDDHAREAVPDYQALAAELREQLGTAAGDTERQMDLLREAHHAYMFRLLAQDLAGLLTVERLADFLSALADTIVAATIPAVWETIATRHIEVPKFAVIAYGKLGGKELGYVSDLDVIFLFEDDDQEAPFNYAKLAQRFITWMTATTPAGILFDIDTALRPDGASGMLVSSVASFERYQRNSAWLWEHQALTRARFCAGDAALGARFEAIRDSVLRIDRSAKLDELRDEVLKMRKRMRDAHPNRTTLFDLKHDAGGMIDIEFMVQYLVLRYAAAHPGLTLNTGNIALLRLCGELGLIEPVLAGEVGDAYRLMRKLQHQQRLQGRDNARVEQARVAPHAAKAQQLWRQVFGV</sequence>
<keyword evidence="2 7" id="KW-0548">Nucleotidyltransferase</keyword>
<evidence type="ECO:0000256" key="5">
    <source>
        <dbReference type="ARBA" id="ARBA00022842"/>
    </source>
</evidence>
<dbReference type="NCBIfam" id="NF008292">
    <property type="entry name" value="PRK11072.1"/>
    <property type="match status" value="1"/>
</dbReference>